<proteinExistence type="predicted"/>
<geneLocation type="plasmid" evidence="1">
    <name>unnamed</name>
</geneLocation>
<evidence type="ECO:0000313" key="2">
    <source>
        <dbReference type="Proteomes" id="UP001293718"/>
    </source>
</evidence>
<name>A0ABU5IAR6_9BURK</name>
<keyword evidence="2" id="KW-1185">Reference proteome</keyword>
<sequence length="75" mass="8053">MAARETDTKTKISNDGLRYTAKKPGSIFGSVTMGSASATMSCFKCGQHRPVSELVTKKILGRNQKVCAGSCQRRA</sequence>
<gene>
    <name evidence="1" type="ORF">SM757_00660</name>
</gene>
<protein>
    <submittedName>
        <fullName evidence="1">Uncharacterized protein</fullName>
    </submittedName>
</protein>
<accession>A0ABU5IAR6</accession>
<comment type="caution">
    <text evidence="1">The sequence shown here is derived from an EMBL/GenBank/DDBJ whole genome shotgun (WGS) entry which is preliminary data.</text>
</comment>
<dbReference type="EMBL" id="JAXOJX010000001">
    <property type="protein sequence ID" value="MDZ5455073.1"/>
    <property type="molecule type" value="Genomic_DNA"/>
</dbReference>
<reference evidence="1 2" key="1">
    <citation type="submission" date="2023-11" db="EMBL/GenBank/DDBJ databases">
        <title>Draft genome of Azohydromonas lata strain H1 (DSM1123), a polyhydroxyalkanoate producer.</title>
        <authorList>
            <person name="Traversa D."/>
            <person name="D'Addabbo P."/>
            <person name="Pazzani C."/>
            <person name="Manzari C."/>
            <person name="Chiara M."/>
            <person name="Scrascia M."/>
        </authorList>
    </citation>
    <scope>NUCLEOTIDE SEQUENCE [LARGE SCALE GENOMIC DNA]</scope>
    <source>
        <strain evidence="1 2">H1</strain>
        <plasmid evidence="1">unnamed</plasmid>
    </source>
</reference>
<evidence type="ECO:0000313" key="1">
    <source>
        <dbReference type="EMBL" id="MDZ5455073.1"/>
    </source>
</evidence>
<dbReference type="RefSeq" id="WP_322464167.1">
    <property type="nucleotide sequence ID" value="NZ_JAXOJX010000001.1"/>
</dbReference>
<organism evidence="1 2">
    <name type="scientific">Azohydromonas lata</name>
    <dbReference type="NCBI Taxonomy" id="45677"/>
    <lineage>
        <taxon>Bacteria</taxon>
        <taxon>Pseudomonadati</taxon>
        <taxon>Pseudomonadota</taxon>
        <taxon>Betaproteobacteria</taxon>
        <taxon>Burkholderiales</taxon>
        <taxon>Sphaerotilaceae</taxon>
        <taxon>Azohydromonas</taxon>
    </lineage>
</organism>
<keyword evidence="1" id="KW-0614">Plasmid</keyword>
<dbReference type="Proteomes" id="UP001293718">
    <property type="component" value="Unassembled WGS sequence"/>
</dbReference>